<dbReference type="KEGG" id="rsz:108841101"/>
<dbReference type="SUPFAM" id="SSF81383">
    <property type="entry name" value="F-box domain"/>
    <property type="match status" value="1"/>
</dbReference>
<proteinExistence type="predicted"/>
<protein>
    <submittedName>
        <fullName evidence="3">FBD-associated F-box protein At5g53635</fullName>
    </submittedName>
</protein>
<dbReference type="PANTHER" id="PTHR31900">
    <property type="entry name" value="F-BOX/RNI SUPERFAMILY PROTEIN-RELATED"/>
    <property type="match status" value="1"/>
</dbReference>
<evidence type="ECO:0000259" key="1">
    <source>
        <dbReference type="PROSITE" id="PS50181"/>
    </source>
</evidence>
<dbReference type="CDD" id="cd22160">
    <property type="entry name" value="F-box_AtFBL13-like"/>
    <property type="match status" value="1"/>
</dbReference>
<dbReference type="SMART" id="SM00579">
    <property type="entry name" value="FBD"/>
    <property type="match status" value="1"/>
</dbReference>
<accession>A0A6J0MBP1</accession>
<dbReference type="OrthoDB" id="1298252at2759"/>
<dbReference type="RefSeq" id="XP_018469383.1">
    <property type="nucleotide sequence ID" value="XM_018613881.2"/>
</dbReference>
<reference evidence="2" key="1">
    <citation type="journal article" date="2019" name="Database">
        <title>The radish genome database (RadishGD): an integrated information resource for radish genomics.</title>
        <authorList>
            <person name="Yu H.J."/>
            <person name="Baek S."/>
            <person name="Lee Y.J."/>
            <person name="Cho A."/>
            <person name="Mun J.H."/>
        </authorList>
    </citation>
    <scope>NUCLEOTIDE SEQUENCE [LARGE SCALE GENOMIC DNA]</scope>
    <source>
        <strain evidence="2">cv. WK10039</strain>
    </source>
</reference>
<keyword evidence="2" id="KW-1185">Reference proteome</keyword>
<dbReference type="SMART" id="SM00256">
    <property type="entry name" value="FBOX"/>
    <property type="match status" value="1"/>
</dbReference>
<dbReference type="InterPro" id="IPR006566">
    <property type="entry name" value="FBD"/>
</dbReference>
<organism evidence="2 3">
    <name type="scientific">Raphanus sativus</name>
    <name type="common">Radish</name>
    <name type="synonym">Raphanus raphanistrum var. sativus</name>
    <dbReference type="NCBI Taxonomy" id="3726"/>
    <lineage>
        <taxon>Eukaryota</taxon>
        <taxon>Viridiplantae</taxon>
        <taxon>Streptophyta</taxon>
        <taxon>Embryophyta</taxon>
        <taxon>Tracheophyta</taxon>
        <taxon>Spermatophyta</taxon>
        <taxon>Magnoliopsida</taxon>
        <taxon>eudicotyledons</taxon>
        <taxon>Gunneridae</taxon>
        <taxon>Pentapetalae</taxon>
        <taxon>rosids</taxon>
        <taxon>malvids</taxon>
        <taxon>Brassicales</taxon>
        <taxon>Brassicaceae</taxon>
        <taxon>Brassiceae</taxon>
        <taxon>Raphanus</taxon>
    </lineage>
</organism>
<dbReference type="PROSITE" id="PS50181">
    <property type="entry name" value="FBOX"/>
    <property type="match status" value="1"/>
</dbReference>
<name>A0A6J0MBP1_RAPSA</name>
<dbReference type="GeneID" id="108841101"/>
<dbReference type="InterPro" id="IPR036047">
    <property type="entry name" value="F-box-like_dom_sf"/>
</dbReference>
<dbReference type="InterPro" id="IPR050232">
    <property type="entry name" value="FBL13/AtMIF1-like"/>
</dbReference>
<feature type="domain" description="F-box" evidence="1">
    <location>
        <begin position="28"/>
        <end position="64"/>
    </location>
</feature>
<sequence length="473" mass="54617">MITNSFAFYLKHMVHEEKPNQARSTLKKDEISHLPNDLTCQILSLLSTKEAVKTSVLSTRWRHLWLSLPSLELRSREFSGLKSFTTFGDRFFNSNSISCIQKVKLTIDIKDVDDGYCLTSWFDAAVKRKIQHLHVHSYSYADRRFNKMPQRLYNCETLVCLKLFQVALADAEFVSLPSLKAMYLEYIEFPNEATFETLVLCSPALECLKIVVSGDDEKVFRVHSRSLKRLTFDRVSPSVFDSAGVVIDAPRLCFMTIKDNVSKSFIIHNIESNSVLEISLIGFVRSIEIEDEFFDDMYDEYVPLRRSNIHKFLHAISMAKSMKISRGTFKIMCHYTKLEPLPQFGNMSYLDITLCLHDFQWLPAFLESFPNLKYLVLVCDDREEDHDVPSEEIDQVSFSSVPECLVSSLEFVDLIAPVQYDVEMKLVKYLLKNSAVLEKLILRLASNNSRRDDRLKKLVKFPRASTKCKVVIL</sequence>
<dbReference type="Pfam" id="PF08387">
    <property type="entry name" value="FBD"/>
    <property type="match status" value="1"/>
</dbReference>
<dbReference type="PANTHER" id="PTHR31900:SF25">
    <property type="entry name" value="FBD DOMAIN-CONTAINING PROTEIN"/>
    <property type="match status" value="1"/>
</dbReference>
<gene>
    <name evidence="3" type="primary">LOC108841101</name>
</gene>
<evidence type="ECO:0000313" key="2">
    <source>
        <dbReference type="Proteomes" id="UP000504610"/>
    </source>
</evidence>
<dbReference type="AlphaFoldDB" id="A0A6J0MBP1"/>
<dbReference type="InterPro" id="IPR001810">
    <property type="entry name" value="F-box_dom"/>
</dbReference>
<dbReference type="Pfam" id="PF00646">
    <property type="entry name" value="F-box"/>
    <property type="match status" value="1"/>
</dbReference>
<reference evidence="3" key="2">
    <citation type="submission" date="2025-08" db="UniProtKB">
        <authorList>
            <consortium name="RefSeq"/>
        </authorList>
    </citation>
    <scope>IDENTIFICATION</scope>
    <source>
        <tissue evidence="3">Leaf</tissue>
    </source>
</reference>
<dbReference type="InterPro" id="IPR055411">
    <property type="entry name" value="LRR_FXL15/At3g58940/PEG3-like"/>
</dbReference>
<dbReference type="SUPFAM" id="SSF52047">
    <property type="entry name" value="RNI-like"/>
    <property type="match status" value="1"/>
</dbReference>
<dbReference type="Proteomes" id="UP000504610">
    <property type="component" value="Chromosome 2"/>
</dbReference>
<dbReference type="Pfam" id="PF24758">
    <property type="entry name" value="LRR_At5g56370"/>
    <property type="match status" value="1"/>
</dbReference>
<dbReference type="Gene3D" id="1.20.1280.50">
    <property type="match status" value="1"/>
</dbReference>
<evidence type="ECO:0000313" key="3">
    <source>
        <dbReference type="RefSeq" id="XP_018469383.1"/>
    </source>
</evidence>
<dbReference type="InterPro" id="IPR053781">
    <property type="entry name" value="F-box_AtFBL13-like"/>
</dbReference>